<name>A0A0C2H5W7_9BILA</name>
<evidence type="ECO:0000256" key="1">
    <source>
        <dbReference type="SAM" id="MobiDB-lite"/>
    </source>
</evidence>
<proteinExistence type="predicted"/>
<dbReference type="AlphaFoldDB" id="A0A0C2H5W7"/>
<keyword evidence="3" id="KW-1185">Reference proteome</keyword>
<feature type="compositionally biased region" description="Polar residues" evidence="1">
    <location>
        <begin position="46"/>
        <end position="56"/>
    </location>
</feature>
<dbReference type="Proteomes" id="UP000054047">
    <property type="component" value="Unassembled WGS sequence"/>
</dbReference>
<protein>
    <submittedName>
        <fullName evidence="2">Uncharacterized protein</fullName>
    </submittedName>
</protein>
<sequence length="166" mass="18345">MLQQHSGDQCNPTSAENAPPAVENRSITMRLSPLSRSDRSGRSGSQFSPIGNDANVSHQGDGACQYNYRQISAYDLIISILERTQDPILQEMLDAHSEKILKDLADLVEADMRSRSLPVSGLEEPLEGTRASERSPTETSRWVRAIHIVPVWSRSSYPPDSIVDAL</sequence>
<feature type="compositionally biased region" description="Polar residues" evidence="1">
    <location>
        <begin position="1"/>
        <end position="16"/>
    </location>
</feature>
<gene>
    <name evidence="2" type="ORF">ANCDUO_00416</name>
</gene>
<accession>A0A0C2H5W7</accession>
<evidence type="ECO:0000313" key="3">
    <source>
        <dbReference type="Proteomes" id="UP000054047"/>
    </source>
</evidence>
<evidence type="ECO:0000313" key="2">
    <source>
        <dbReference type="EMBL" id="KIH69250.1"/>
    </source>
</evidence>
<feature type="region of interest" description="Disordered" evidence="1">
    <location>
        <begin position="1"/>
        <end position="56"/>
    </location>
</feature>
<organism evidence="2 3">
    <name type="scientific">Ancylostoma duodenale</name>
    <dbReference type="NCBI Taxonomy" id="51022"/>
    <lineage>
        <taxon>Eukaryota</taxon>
        <taxon>Metazoa</taxon>
        <taxon>Ecdysozoa</taxon>
        <taxon>Nematoda</taxon>
        <taxon>Chromadorea</taxon>
        <taxon>Rhabditida</taxon>
        <taxon>Rhabditina</taxon>
        <taxon>Rhabditomorpha</taxon>
        <taxon>Strongyloidea</taxon>
        <taxon>Ancylostomatidae</taxon>
        <taxon>Ancylostomatinae</taxon>
        <taxon>Ancylostoma</taxon>
    </lineage>
</organism>
<dbReference type="EMBL" id="KN726195">
    <property type="protein sequence ID" value="KIH69250.1"/>
    <property type="molecule type" value="Genomic_DNA"/>
</dbReference>
<reference evidence="2 3" key="1">
    <citation type="submission" date="2013-12" db="EMBL/GenBank/DDBJ databases">
        <title>Draft genome of the parsitic nematode Ancylostoma duodenale.</title>
        <authorList>
            <person name="Mitreva M."/>
        </authorList>
    </citation>
    <scope>NUCLEOTIDE SEQUENCE [LARGE SCALE GENOMIC DNA]</scope>
    <source>
        <strain evidence="2 3">Zhejiang</strain>
    </source>
</reference>